<accession>A0A8J6AXX6</accession>
<protein>
    <submittedName>
        <fullName evidence="2">Uncharacterized protein</fullName>
    </submittedName>
</protein>
<comment type="caution">
    <text evidence="2">The sequence shown here is derived from an EMBL/GenBank/DDBJ whole genome shotgun (WGS) entry which is preliminary data.</text>
</comment>
<organism evidence="2 3">
    <name type="scientific">Carpediemonas membranifera</name>
    <dbReference type="NCBI Taxonomy" id="201153"/>
    <lineage>
        <taxon>Eukaryota</taxon>
        <taxon>Metamonada</taxon>
        <taxon>Carpediemonas-like organisms</taxon>
        <taxon>Carpediemonas</taxon>
    </lineage>
</organism>
<feature type="compositionally biased region" description="Polar residues" evidence="1">
    <location>
        <begin position="190"/>
        <end position="204"/>
    </location>
</feature>
<evidence type="ECO:0000313" key="2">
    <source>
        <dbReference type="EMBL" id="KAG9396853.1"/>
    </source>
</evidence>
<proteinExistence type="predicted"/>
<dbReference type="Proteomes" id="UP000717585">
    <property type="component" value="Unassembled WGS sequence"/>
</dbReference>
<reference evidence="2" key="1">
    <citation type="submission" date="2021-05" db="EMBL/GenBank/DDBJ databases">
        <title>A free-living protist that lacks canonical eukaryotic 1 DNA replication and segregation systems.</title>
        <authorList>
            <person name="Salas-Leiva D.E."/>
            <person name="Tromer E.C."/>
            <person name="Curtis B.A."/>
            <person name="Jerlstrom-Hultqvist J."/>
            <person name="Kolisko M."/>
            <person name="Yi Z."/>
            <person name="Salas-Leiva J.S."/>
            <person name="Gallot-Lavallee L."/>
            <person name="Kops G.J.P.L."/>
            <person name="Archibald J.M."/>
            <person name="Simpson A.G.B."/>
            <person name="Roger A.J."/>
        </authorList>
    </citation>
    <scope>NUCLEOTIDE SEQUENCE</scope>
    <source>
        <strain evidence="2">BICM</strain>
    </source>
</reference>
<feature type="region of interest" description="Disordered" evidence="1">
    <location>
        <begin position="48"/>
        <end position="92"/>
    </location>
</feature>
<dbReference type="AlphaFoldDB" id="A0A8J6AXX6"/>
<evidence type="ECO:0000313" key="3">
    <source>
        <dbReference type="Proteomes" id="UP000717585"/>
    </source>
</evidence>
<gene>
    <name evidence="2" type="ORF">J8273_1900</name>
</gene>
<feature type="compositionally biased region" description="Pro residues" evidence="1">
    <location>
        <begin position="122"/>
        <end position="143"/>
    </location>
</feature>
<dbReference type="EMBL" id="JAHDYR010000005">
    <property type="protein sequence ID" value="KAG9396853.1"/>
    <property type="molecule type" value="Genomic_DNA"/>
</dbReference>
<keyword evidence="3" id="KW-1185">Reference proteome</keyword>
<evidence type="ECO:0000256" key="1">
    <source>
        <dbReference type="SAM" id="MobiDB-lite"/>
    </source>
</evidence>
<feature type="region of interest" description="Disordered" evidence="1">
    <location>
        <begin position="111"/>
        <end position="232"/>
    </location>
</feature>
<sequence>MNTVDLLRLLHSDDSDDDTADVLLKLLQQLESAEKQRPPPVEYCSVGVQVSPPEIPPVKVKSTGIQPEKPRRRTVGIQYHPPKQPQPQIVQKTSTRVLPVVIERVQAYYEDPMPSYHEPRPVRSPSPTPTPSPAPDRPEPTPTPTSHRPGIEYPDITRSRRSPVATSHSPIMPAPAPFSPMAMTAVKSASLASTRTSESVVSDHSTGRSDWSRPTYDMPTPPRPVAPSESRHKQAIAELRRAMEAVSMEERLGGFF</sequence>
<name>A0A8J6AXX6_9EUKA</name>